<comment type="caution">
    <text evidence="2">The sequence shown here is derived from an EMBL/GenBank/DDBJ whole genome shotgun (WGS) entry which is preliminary data.</text>
</comment>
<evidence type="ECO:0000313" key="2">
    <source>
        <dbReference type="EMBL" id="MBE9106260.1"/>
    </source>
</evidence>
<protein>
    <submittedName>
        <fullName evidence="2">SMEK domain-containing protein</fullName>
    </submittedName>
</protein>
<reference evidence="2 3" key="1">
    <citation type="submission" date="2020-10" db="EMBL/GenBank/DDBJ databases">
        <authorList>
            <person name="Castelo-Branco R."/>
            <person name="Eusebio N."/>
            <person name="Adriana R."/>
            <person name="Vieira A."/>
            <person name="Brugerolle De Fraissinette N."/>
            <person name="Rezende De Castro R."/>
            <person name="Schneider M.P."/>
            <person name="Vasconcelos V."/>
            <person name="Leao P.N."/>
        </authorList>
    </citation>
    <scope>NUCLEOTIDE SEQUENCE [LARGE SCALE GENOMIC DNA]</scope>
    <source>
        <strain evidence="2 3">LEGE 07299</strain>
    </source>
</reference>
<sequence>MQKKISDGLAILEFSLENRGLIGLFDQNIVAQSFFAKLLNIIYGYDLINLDTVDKNSPGIDLGDNYRRIAFQVTSTKTSAKFRKRCGNFWKRSGIS</sequence>
<keyword evidence="3" id="KW-1185">Reference proteome</keyword>
<name>A0ABR9U342_9NOSO</name>
<dbReference type="InterPro" id="IPR047740">
    <property type="entry name" value="SMEK_dom"/>
</dbReference>
<feature type="non-terminal residue" evidence="2">
    <location>
        <position position="96"/>
    </location>
</feature>
<feature type="domain" description="SMEK" evidence="1">
    <location>
        <begin position="4"/>
        <end position="91"/>
    </location>
</feature>
<dbReference type="Proteomes" id="UP000647836">
    <property type="component" value="Unassembled WGS sequence"/>
</dbReference>
<proteinExistence type="predicted"/>
<gene>
    <name evidence="2" type="ORF">IQ229_15355</name>
</gene>
<organism evidence="2 3">
    <name type="scientific">Nostoc cf. edaphicum LEGE 07299</name>
    <dbReference type="NCBI Taxonomy" id="2777974"/>
    <lineage>
        <taxon>Bacteria</taxon>
        <taxon>Bacillati</taxon>
        <taxon>Cyanobacteriota</taxon>
        <taxon>Cyanophyceae</taxon>
        <taxon>Nostocales</taxon>
        <taxon>Nostocaceae</taxon>
        <taxon>Nostoc</taxon>
    </lineage>
</organism>
<dbReference type="NCBIfam" id="NF033859">
    <property type="entry name" value="SMEK_N"/>
    <property type="match status" value="1"/>
</dbReference>
<evidence type="ECO:0000259" key="1">
    <source>
        <dbReference type="Pfam" id="PF21941"/>
    </source>
</evidence>
<dbReference type="Pfam" id="PF21941">
    <property type="entry name" value="SMEK_N"/>
    <property type="match status" value="1"/>
</dbReference>
<evidence type="ECO:0000313" key="3">
    <source>
        <dbReference type="Proteomes" id="UP000647836"/>
    </source>
</evidence>
<accession>A0ABR9U342</accession>
<dbReference type="EMBL" id="JADEXF010000488">
    <property type="protein sequence ID" value="MBE9106260.1"/>
    <property type="molecule type" value="Genomic_DNA"/>
</dbReference>